<protein>
    <submittedName>
        <fullName evidence="2">Uncharacterized protein</fullName>
    </submittedName>
</protein>
<name>B9WJZ9_CANDC</name>
<dbReference type="SUPFAM" id="SSF52058">
    <property type="entry name" value="L domain-like"/>
    <property type="match status" value="2"/>
</dbReference>
<proteinExistence type="predicted"/>
<evidence type="ECO:0000313" key="2">
    <source>
        <dbReference type="EMBL" id="CAX40875.1"/>
    </source>
</evidence>
<dbReference type="RefSeq" id="XP_002421533.1">
    <property type="nucleotide sequence ID" value="XM_002421488.1"/>
</dbReference>
<organism evidence="2 3">
    <name type="scientific">Candida dubliniensis (strain CD36 / ATCC MYA-646 / CBS 7987 / NCPF 3949 / NRRL Y-17841)</name>
    <name type="common">Yeast</name>
    <dbReference type="NCBI Taxonomy" id="573826"/>
    <lineage>
        <taxon>Eukaryota</taxon>
        <taxon>Fungi</taxon>
        <taxon>Dikarya</taxon>
        <taxon>Ascomycota</taxon>
        <taxon>Saccharomycotina</taxon>
        <taxon>Pichiomycetes</taxon>
        <taxon>Debaryomycetaceae</taxon>
        <taxon>Candida/Lodderomyces clade</taxon>
        <taxon>Candida</taxon>
    </lineage>
</organism>
<evidence type="ECO:0000313" key="3">
    <source>
        <dbReference type="Proteomes" id="UP000002605"/>
    </source>
</evidence>
<dbReference type="EMBL" id="FM992694">
    <property type="protein sequence ID" value="CAX40875.1"/>
    <property type="molecule type" value="Genomic_DNA"/>
</dbReference>
<dbReference type="InterPro" id="IPR032675">
    <property type="entry name" value="LRR_dom_sf"/>
</dbReference>
<dbReference type="AlphaFoldDB" id="B9WJZ9"/>
<dbReference type="KEGG" id="cdu:CD36_73260"/>
<dbReference type="PANTHER" id="PTHR16083">
    <property type="entry name" value="LEUCINE RICH REPEAT CONTAINING PROTEIN"/>
    <property type="match status" value="1"/>
</dbReference>
<dbReference type="GeneID" id="8049229"/>
<evidence type="ECO:0000313" key="1">
    <source>
        <dbReference type="CGD" id="CAL0000165125"/>
    </source>
</evidence>
<keyword evidence="3" id="KW-1185">Reference proteome</keyword>
<dbReference type="PANTHER" id="PTHR16083:SF83">
    <property type="entry name" value="LEUCINE-RICH REPEAT-CONTAINING PROTEIN 40"/>
    <property type="match status" value="1"/>
</dbReference>
<dbReference type="Proteomes" id="UP000002605">
    <property type="component" value="Chromosome 7"/>
</dbReference>
<dbReference type="CGD" id="CAL0000165125">
    <property type="gene designation" value="Cd36_73260"/>
</dbReference>
<gene>
    <name evidence="1" type="ordered locus">Cd36_73260</name>
    <name evidence="2" type="ORF">CD36_73260</name>
</gene>
<dbReference type="Gene3D" id="3.80.10.10">
    <property type="entry name" value="Ribonuclease Inhibitor"/>
    <property type="match status" value="1"/>
</dbReference>
<reference evidence="2 3" key="1">
    <citation type="journal article" date="2009" name="Genome Res.">
        <title>Comparative genomics of the fungal pathogens Candida dubliniensis and Candida albicans.</title>
        <authorList>
            <person name="Jackson A.P."/>
            <person name="Gamble J.A."/>
            <person name="Yeomans T."/>
            <person name="Moran G.P."/>
            <person name="Saunders D."/>
            <person name="Harris D."/>
            <person name="Aslett M."/>
            <person name="Barrell J.F."/>
            <person name="Butler G."/>
            <person name="Citiulo F."/>
            <person name="Coleman D.C."/>
            <person name="de Groot P.W.J."/>
            <person name="Goodwin T.J."/>
            <person name="Quail M.A."/>
            <person name="McQuillan J."/>
            <person name="Munro C.A."/>
            <person name="Pain A."/>
            <person name="Poulter R.T."/>
            <person name="Rajandream M.A."/>
            <person name="Renauld H."/>
            <person name="Spiering M.J."/>
            <person name="Tivey A."/>
            <person name="Gow N.A.R."/>
            <person name="Barrell B."/>
            <person name="Sullivan D.J."/>
            <person name="Berriman M."/>
        </authorList>
    </citation>
    <scope>NUCLEOTIDE SEQUENCE [LARGE SCALE GENOMIC DNA]</scope>
    <source>
        <strain evidence="3">CD36 / ATCC MYA-646 / CBS 7987 / NCPF 3949 / NRRL Y-17841</strain>
    </source>
</reference>
<dbReference type="HOGENOM" id="CLU_016174_1_1_1"/>
<sequence>MTSISNTDTDVFVGLGKLPSDIVATIVDYLPRCMLPELLYFPPIREVVASAILSKMSISNIVKRNTDYSDCNCELLGIRPRSLKRGIDQWNIFPKFVVIQDLDVFKKVLDICPQVLHNALNLYGAFFVTNDADQQKSSEILVSSNIKFHYLVLMNFGHITTLPTVLVELTLGDTTLASYNIDGLKRLNMRRVFVQERVTSYSFPSSLEVLGIEGPRSPKVILPPNLRKLSLATEPASIESVSGEMTKLEYLLLALPGVVFFDEIGLVAPNLKKLDLRYCGRLTNYDGLRKFQHLKELSIKFCTYPIGVFKGNLFPELEKFEYVGTDYDFSIPEFIPGDLFDVTLDFPPNLKYLSIKFANFMTVDLNTLVFPPTLKHLELWGLNFTYGYLHLSENLEYVRMRSRELQFDDSFRIPQKVKYLQVTANHLAFDTPDFMYHLPDSLEHFQLVARKHGEMGQLDREIKWPKSLRILRLHYFGFNPCSLEFMNLNESNLQEIDIRGGHFKRLNADALPTSVRVLILKKMGIRELCGYFRLLKNLKKLLLTHNNLQYQPPVELPVSSLNIIDLTYCKLDTKSPFVQLVQEEKYEDTKFWLEDWNGWSSGL</sequence>
<dbReference type="VEuPathDB" id="FungiDB:CD36_73260"/>
<accession>B9WJZ9</accession>
<dbReference type="OrthoDB" id="4021105at2759"/>